<proteinExistence type="inferred from homology"/>
<dbReference type="InterPro" id="IPR018252">
    <property type="entry name" value="Annexin_repeat_CS"/>
</dbReference>
<dbReference type="FunFam" id="1.10.220.10:FF:000001">
    <property type="entry name" value="Annexin"/>
    <property type="match status" value="1"/>
</dbReference>
<dbReference type="STRING" id="947166.A0A1D1V163"/>
<evidence type="ECO:0000256" key="5">
    <source>
        <dbReference type="ARBA" id="ARBA00023302"/>
    </source>
</evidence>
<evidence type="ECO:0000256" key="1">
    <source>
        <dbReference type="ARBA" id="ARBA00007831"/>
    </source>
</evidence>
<dbReference type="Gene3D" id="1.10.220.10">
    <property type="entry name" value="Annexin"/>
    <property type="match status" value="4"/>
</dbReference>
<comment type="similarity">
    <text evidence="1 6">Belongs to the annexin family.</text>
</comment>
<sequence>MPPFPFLNAPDIPTLRPIQPFDPESDCKTLKKAMMGIGTDEKAIIDVLARRSIGQRLHIANIYKTMFGKDLITQLKSELSGNFEDAVVALLTPPEIYDAMTSRTAMAGAGTDEATLIEVICSRSNAELMALKAAYKFLYKKDLEKDIEGDTSGFFRKLLLACLTGQRQEMAPVDVGRALIDAKALNEAGPKKWGTDEYTFISIFALRSHPQLRETFQQFQKLTGKDMEGVVRSEMSGDLQEAFVALVQVVTNKHMYFAQRLQSSMAGAGTKDIQLIRLIVTRCERDLESLKHSYKTMFNRTLEQAIASECSGDYKQLLLALASQH</sequence>
<evidence type="ECO:0000256" key="3">
    <source>
        <dbReference type="ARBA" id="ARBA00022837"/>
    </source>
</evidence>
<dbReference type="GO" id="GO:0005737">
    <property type="term" value="C:cytoplasm"/>
    <property type="evidence" value="ECO:0007669"/>
    <property type="project" value="TreeGrafter"/>
</dbReference>
<dbReference type="GO" id="GO:0005634">
    <property type="term" value="C:nucleus"/>
    <property type="evidence" value="ECO:0007669"/>
    <property type="project" value="TreeGrafter"/>
</dbReference>
<dbReference type="GO" id="GO:0005509">
    <property type="term" value="F:calcium ion binding"/>
    <property type="evidence" value="ECO:0007669"/>
    <property type="project" value="InterPro"/>
</dbReference>
<dbReference type="PANTHER" id="PTHR10502:SF102">
    <property type="entry name" value="ANNEXIN B11"/>
    <property type="match status" value="1"/>
</dbReference>
<dbReference type="Pfam" id="PF00191">
    <property type="entry name" value="Annexin"/>
    <property type="match status" value="4"/>
</dbReference>
<dbReference type="GO" id="GO:0005886">
    <property type="term" value="C:plasma membrane"/>
    <property type="evidence" value="ECO:0007669"/>
    <property type="project" value="TreeGrafter"/>
</dbReference>
<dbReference type="PRINTS" id="PR00196">
    <property type="entry name" value="ANNEXIN"/>
</dbReference>
<evidence type="ECO:0000256" key="2">
    <source>
        <dbReference type="ARBA" id="ARBA00022737"/>
    </source>
</evidence>
<keyword evidence="3 6" id="KW-0106">Calcium</keyword>
<gene>
    <name evidence="7" type="primary">RvY_06323-1</name>
    <name evidence="7" type="synonym">RvY_06323.1</name>
    <name evidence="7" type="ORF">RvY_06323</name>
</gene>
<dbReference type="GO" id="GO:0001786">
    <property type="term" value="F:phosphatidylserine binding"/>
    <property type="evidence" value="ECO:0007669"/>
    <property type="project" value="TreeGrafter"/>
</dbReference>
<dbReference type="InterPro" id="IPR037104">
    <property type="entry name" value="Annexin_sf"/>
</dbReference>
<evidence type="ECO:0000256" key="4">
    <source>
        <dbReference type="ARBA" id="ARBA00023216"/>
    </source>
</evidence>
<reference evidence="7 8" key="1">
    <citation type="journal article" date="2016" name="Nat. Commun.">
        <title>Extremotolerant tardigrade genome and improved radiotolerance of human cultured cells by tardigrade-unique protein.</title>
        <authorList>
            <person name="Hashimoto T."/>
            <person name="Horikawa D.D."/>
            <person name="Saito Y."/>
            <person name="Kuwahara H."/>
            <person name="Kozuka-Hata H."/>
            <person name="Shin-I T."/>
            <person name="Minakuchi Y."/>
            <person name="Ohishi K."/>
            <person name="Motoyama A."/>
            <person name="Aizu T."/>
            <person name="Enomoto A."/>
            <person name="Kondo K."/>
            <person name="Tanaka S."/>
            <person name="Hara Y."/>
            <person name="Koshikawa S."/>
            <person name="Sagara H."/>
            <person name="Miura T."/>
            <person name="Yokobori S."/>
            <person name="Miyagawa K."/>
            <person name="Suzuki Y."/>
            <person name="Kubo T."/>
            <person name="Oyama M."/>
            <person name="Kohara Y."/>
            <person name="Fujiyama A."/>
            <person name="Arakawa K."/>
            <person name="Katayama T."/>
            <person name="Toyoda A."/>
            <person name="Kunieda T."/>
        </authorList>
    </citation>
    <scope>NUCLEOTIDE SEQUENCE [LARGE SCALE GENOMIC DNA]</scope>
    <source>
        <strain evidence="7 8">YOKOZUNA-1</strain>
    </source>
</reference>
<dbReference type="GO" id="GO:0012506">
    <property type="term" value="C:vesicle membrane"/>
    <property type="evidence" value="ECO:0007669"/>
    <property type="project" value="TreeGrafter"/>
</dbReference>
<evidence type="ECO:0000313" key="8">
    <source>
        <dbReference type="Proteomes" id="UP000186922"/>
    </source>
</evidence>
<keyword evidence="8" id="KW-1185">Reference proteome</keyword>
<dbReference type="GO" id="GO:0005544">
    <property type="term" value="F:calcium-dependent phospholipid binding"/>
    <property type="evidence" value="ECO:0007669"/>
    <property type="project" value="UniProtKB-KW"/>
</dbReference>
<dbReference type="InterPro" id="IPR001464">
    <property type="entry name" value="Annexin"/>
</dbReference>
<evidence type="ECO:0000256" key="6">
    <source>
        <dbReference type="RuleBase" id="RU003540"/>
    </source>
</evidence>
<dbReference type="PANTHER" id="PTHR10502">
    <property type="entry name" value="ANNEXIN"/>
    <property type="match status" value="1"/>
</dbReference>
<dbReference type="EMBL" id="BDGG01000002">
    <property type="protein sequence ID" value="GAU94580.1"/>
    <property type="molecule type" value="Genomic_DNA"/>
</dbReference>
<dbReference type="OrthoDB" id="37886at2759"/>
<comment type="caution">
    <text evidence="7">The sequence shown here is derived from an EMBL/GenBank/DDBJ whole genome shotgun (WGS) entry which is preliminary data.</text>
</comment>
<dbReference type="PROSITE" id="PS51897">
    <property type="entry name" value="ANNEXIN_2"/>
    <property type="match status" value="4"/>
</dbReference>
<dbReference type="FunFam" id="1.10.220.10:FF:000003">
    <property type="entry name" value="Annexin"/>
    <property type="match status" value="1"/>
</dbReference>
<dbReference type="FunFam" id="1.10.220.10:FF:000004">
    <property type="entry name" value="Annexin"/>
    <property type="match status" value="1"/>
</dbReference>
<keyword evidence="4 6" id="KW-0041">Annexin</keyword>
<dbReference type="PROSITE" id="PS00223">
    <property type="entry name" value="ANNEXIN_1"/>
    <property type="match status" value="1"/>
</dbReference>
<evidence type="ECO:0000313" key="7">
    <source>
        <dbReference type="EMBL" id="GAU94580.1"/>
    </source>
</evidence>
<protein>
    <recommendedName>
        <fullName evidence="6">Annexin</fullName>
    </recommendedName>
</protein>
<comment type="domain">
    <text evidence="6">A pair of annexin repeats may form one binding site for calcium and phospholipid.</text>
</comment>
<dbReference type="SUPFAM" id="SSF47874">
    <property type="entry name" value="Annexin"/>
    <property type="match status" value="1"/>
</dbReference>
<keyword evidence="5 6" id="KW-0111">Calcium/phospholipid-binding</keyword>
<dbReference type="SMART" id="SM00335">
    <property type="entry name" value="ANX"/>
    <property type="match status" value="4"/>
</dbReference>
<keyword evidence="2 6" id="KW-0677">Repeat</keyword>
<dbReference type="FunFam" id="1.10.220.10:FF:000002">
    <property type="entry name" value="Annexin"/>
    <property type="match status" value="1"/>
</dbReference>
<name>A0A1D1V163_RAMVA</name>
<dbReference type="Proteomes" id="UP000186922">
    <property type="component" value="Unassembled WGS sequence"/>
</dbReference>
<accession>A0A1D1V163</accession>
<organism evidence="7 8">
    <name type="scientific">Ramazzottius varieornatus</name>
    <name type="common">Water bear</name>
    <name type="synonym">Tardigrade</name>
    <dbReference type="NCBI Taxonomy" id="947166"/>
    <lineage>
        <taxon>Eukaryota</taxon>
        <taxon>Metazoa</taxon>
        <taxon>Ecdysozoa</taxon>
        <taxon>Tardigrada</taxon>
        <taxon>Eutardigrada</taxon>
        <taxon>Parachela</taxon>
        <taxon>Hypsibioidea</taxon>
        <taxon>Ramazzottiidae</taxon>
        <taxon>Ramazzottius</taxon>
    </lineage>
</organism>
<dbReference type="AlphaFoldDB" id="A0A1D1V163"/>
<dbReference type="InterPro" id="IPR018502">
    <property type="entry name" value="Annexin_repeat"/>
</dbReference>